<dbReference type="InterPro" id="IPR039425">
    <property type="entry name" value="RNA_pol_sigma-70-like"/>
</dbReference>
<keyword evidence="4" id="KW-0804">Transcription</keyword>
<dbReference type="AlphaFoldDB" id="A0A3N4MNB4"/>
<name>A0A3N4MNB4_9BACT</name>
<dbReference type="Gene3D" id="1.10.1740.10">
    <property type="match status" value="1"/>
</dbReference>
<proteinExistence type="inferred from homology"/>
<dbReference type="PANTHER" id="PTHR43133:SF46">
    <property type="entry name" value="RNA POLYMERASE SIGMA-70 FACTOR ECF SUBFAMILY"/>
    <property type="match status" value="1"/>
</dbReference>
<dbReference type="Proteomes" id="UP000279089">
    <property type="component" value="Unassembled WGS sequence"/>
</dbReference>
<dbReference type="InterPro" id="IPR013249">
    <property type="entry name" value="RNA_pol_sigma70_r4_t2"/>
</dbReference>
<dbReference type="InterPro" id="IPR013325">
    <property type="entry name" value="RNA_pol_sigma_r2"/>
</dbReference>
<evidence type="ECO:0000259" key="6">
    <source>
        <dbReference type="Pfam" id="PF08281"/>
    </source>
</evidence>
<dbReference type="RefSeq" id="WP_120516578.1">
    <property type="nucleotide sequence ID" value="NZ_QXZY01000006.1"/>
</dbReference>
<evidence type="ECO:0000256" key="4">
    <source>
        <dbReference type="ARBA" id="ARBA00023163"/>
    </source>
</evidence>
<feature type="domain" description="RNA polymerase sigma factor 70 region 4 type 2" evidence="6">
    <location>
        <begin position="125"/>
        <end position="176"/>
    </location>
</feature>
<dbReference type="EMBL" id="RMBX01000005">
    <property type="protein sequence ID" value="RPD41119.1"/>
    <property type="molecule type" value="Genomic_DNA"/>
</dbReference>
<dbReference type="GO" id="GO:0016987">
    <property type="term" value="F:sigma factor activity"/>
    <property type="evidence" value="ECO:0007669"/>
    <property type="project" value="UniProtKB-KW"/>
</dbReference>
<dbReference type="GO" id="GO:0003677">
    <property type="term" value="F:DNA binding"/>
    <property type="evidence" value="ECO:0007669"/>
    <property type="project" value="InterPro"/>
</dbReference>
<gene>
    <name evidence="7" type="ORF">EG028_10560</name>
</gene>
<keyword evidence="3" id="KW-0731">Sigma factor</keyword>
<dbReference type="InterPro" id="IPR036388">
    <property type="entry name" value="WH-like_DNA-bd_sf"/>
</dbReference>
<feature type="domain" description="RNA polymerase sigma-70 region 2" evidence="5">
    <location>
        <begin position="26"/>
        <end position="93"/>
    </location>
</feature>
<keyword evidence="2" id="KW-0805">Transcription regulation</keyword>
<evidence type="ECO:0000256" key="3">
    <source>
        <dbReference type="ARBA" id="ARBA00023082"/>
    </source>
</evidence>
<keyword evidence="8" id="KW-1185">Reference proteome</keyword>
<dbReference type="Gene3D" id="1.10.10.10">
    <property type="entry name" value="Winged helix-like DNA-binding domain superfamily/Winged helix DNA-binding domain"/>
    <property type="match status" value="1"/>
</dbReference>
<dbReference type="InterPro" id="IPR013324">
    <property type="entry name" value="RNA_pol_sigma_r3/r4-like"/>
</dbReference>
<dbReference type="NCBIfam" id="TIGR02937">
    <property type="entry name" value="sigma70-ECF"/>
    <property type="match status" value="1"/>
</dbReference>
<dbReference type="GO" id="GO:0006352">
    <property type="term" value="P:DNA-templated transcription initiation"/>
    <property type="evidence" value="ECO:0007669"/>
    <property type="project" value="InterPro"/>
</dbReference>
<dbReference type="Pfam" id="PF04542">
    <property type="entry name" value="Sigma70_r2"/>
    <property type="match status" value="1"/>
</dbReference>
<dbReference type="InterPro" id="IPR014284">
    <property type="entry name" value="RNA_pol_sigma-70_dom"/>
</dbReference>
<reference evidence="8" key="1">
    <citation type="submission" date="2018-11" db="EMBL/GenBank/DDBJ databases">
        <title>Chitinophaga lutea sp.nov., isolate from arsenic contaminated soil.</title>
        <authorList>
            <person name="Zong Y."/>
        </authorList>
    </citation>
    <scope>NUCLEOTIDE SEQUENCE [LARGE SCALE GENOMIC DNA]</scope>
    <source>
        <strain evidence="8">YLT18</strain>
    </source>
</reference>
<accession>A0A3N4MNB4</accession>
<dbReference type="Pfam" id="PF08281">
    <property type="entry name" value="Sigma70_r4_2"/>
    <property type="match status" value="1"/>
</dbReference>
<evidence type="ECO:0000259" key="5">
    <source>
        <dbReference type="Pfam" id="PF04542"/>
    </source>
</evidence>
<dbReference type="PANTHER" id="PTHR43133">
    <property type="entry name" value="RNA POLYMERASE ECF-TYPE SIGMA FACTO"/>
    <property type="match status" value="1"/>
</dbReference>
<dbReference type="OrthoDB" id="9772248at2"/>
<evidence type="ECO:0000256" key="2">
    <source>
        <dbReference type="ARBA" id="ARBA00023015"/>
    </source>
</evidence>
<comment type="caution">
    <text evidence="7">The sequence shown here is derived from an EMBL/GenBank/DDBJ whole genome shotgun (WGS) entry which is preliminary data.</text>
</comment>
<dbReference type="InterPro" id="IPR007627">
    <property type="entry name" value="RNA_pol_sigma70_r2"/>
</dbReference>
<sequence>MNMLSKDDHRLVVAWKNGSQDAFNALFQKYYEPLCHYAYSFIRDKEAAKDLVQQVFTGILAGRLYLHLDTGVKSYLYTSVHNRCLRELDNRKRHKFHLTRFEQTIPLAESPDFDMEDEQMSHHTALKELIAGLPKQRRTAIELFYLEGHKQVDVARKMGIALSSVKTHLQLALVTLREKLHNS</sequence>
<evidence type="ECO:0000256" key="1">
    <source>
        <dbReference type="ARBA" id="ARBA00010641"/>
    </source>
</evidence>
<protein>
    <submittedName>
        <fullName evidence="7">Sigma-70 family RNA polymerase sigma factor</fullName>
    </submittedName>
</protein>
<evidence type="ECO:0000313" key="8">
    <source>
        <dbReference type="Proteomes" id="UP000279089"/>
    </source>
</evidence>
<organism evidence="7 8">
    <name type="scientific">Chitinophaga barathri</name>
    <dbReference type="NCBI Taxonomy" id="1647451"/>
    <lineage>
        <taxon>Bacteria</taxon>
        <taxon>Pseudomonadati</taxon>
        <taxon>Bacteroidota</taxon>
        <taxon>Chitinophagia</taxon>
        <taxon>Chitinophagales</taxon>
        <taxon>Chitinophagaceae</taxon>
        <taxon>Chitinophaga</taxon>
    </lineage>
</organism>
<dbReference type="SUPFAM" id="SSF88946">
    <property type="entry name" value="Sigma2 domain of RNA polymerase sigma factors"/>
    <property type="match status" value="1"/>
</dbReference>
<comment type="similarity">
    <text evidence="1">Belongs to the sigma-70 factor family. ECF subfamily.</text>
</comment>
<dbReference type="SUPFAM" id="SSF88659">
    <property type="entry name" value="Sigma3 and sigma4 domains of RNA polymerase sigma factors"/>
    <property type="match status" value="1"/>
</dbReference>
<evidence type="ECO:0000313" key="7">
    <source>
        <dbReference type="EMBL" id="RPD41119.1"/>
    </source>
</evidence>